<evidence type="ECO:0000256" key="5">
    <source>
        <dbReference type="ARBA" id="ARBA00022763"/>
    </source>
</evidence>
<dbReference type="PANTHER" id="PTHR43152">
    <property type="entry name" value="UVRABC SYSTEM PROTEIN A"/>
    <property type="match status" value="1"/>
</dbReference>
<organism evidence="15 16">
    <name type="scientific">Oceanobacillus neutriphilus</name>
    <dbReference type="NCBI Taxonomy" id="531815"/>
    <lineage>
        <taxon>Bacteria</taxon>
        <taxon>Bacillati</taxon>
        <taxon>Bacillota</taxon>
        <taxon>Bacilli</taxon>
        <taxon>Bacillales</taxon>
        <taxon>Bacillaceae</taxon>
        <taxon>Oceanobacillus</taxon>
    </lineage>
</organism>
<reference evidence="16" key="1">
    <citation type="journal article" date="2019" name="Int. J. Syst. Evol. Microbiol.">
        <title>The Global Catalogue of Microorganisms (GCM) 10K type strain sequencing project: providing services to taxonomists for standard genome sequencing and annotation.</title>
        <authorList>
            <consortium name="The Broad Institute Genomics Platform"/>
            <consortium name="The Broad Institute Genome Sequencing Center for Infectious Disease"/>
            <person name="Wu L."/>
            <person name="Ma J."/>
        </authorList>
    </citation>
    <scope>NUCLEOTIDE SEQUENCE [LARGE SCALE GENOMIC DNA]</scope>
    <source>
        <strain evidence="16">CGMCC 1.7693</strain>
    </source>
</reference>
<keyword evidence="7" id="KW-0067">ATP-binding</keyword>
<protein>
    <recommendedName>
        <fullName evidence="12">UvrABC system protein A</fullName>
    </recommendedName>
    <alternativeName>
        <fullName evidence="13">Excinuclease ABC subunit A</fullName>
    </alternativeName>
</protein>
<name>A0ABQ2NT40_9BACI</name>
<dbReference type="InterPro" id="IPR003439">
    <property type="entry name" value="ABC_transporter-like_ATP-bd"/>
</dbReference>
<feature type="domain" description="ABC transporter" evidence="14">
    <location>
        <begin position="442"/>
        <end position="749"/>
    </location>
</feature>
<keyword evidence="3" id="KW-0677">Repeat</keyword>
<keyword evidence="10" id="KW-0234">DNA repair</keyword>
<dbReference type="EMBL" id="BMLW01000003">
    <property type="protein sequence ID" value="GGP09628.1"/>
    <property type="molecule type" value="Genomic_DNA"/>
</dbReference>
<evidence type="ECO:0000259" key="14">
    <source>
        <dbReference type="PROSITE" id="PS50893"/>
    </source>
</evidence>
<feature type="domain" description="ABC transporter" evidence="14">
    <location>
        <begin position="1"/>
        <end position="438"/>
    </location>
</feature>
<gene>
    <name evidence="15" type="ORF">GCM10011346_14600</name>
</gene>
<dbReference type="Gene3D" id="1.20.1580.10">
    <property type="entry name" value="ABC transporter ATPase like domain"/>
    <property type="match status" value="2"/>
</dbReference>
<keyword evidence="6" id="KW-0228">DNA excision</keyword>
<evidence type="ECO:0000256" key="4">
    <source>
        <dbReference type="ARBA" id="ARBA00022741"/>
    </source>
</evidence>
<keyword evidence="4" id="KW-0547">Nucleotide-binding</keyword>
<keyword evidence="5" id="KW-0227">DNA damage</keyword>
<evidence type="ECO:0000256" key="2">
    <source>
        <dbReference type="ARBA" id="ARBA00022490"/>
    </source>
</evidence>
<evidence type="ECO:0000256" key="1">
    <source>
        <dbReference type="ARBA" id="ARBA00004496"/>
    </source>
</evidence>
<dbReference type="InterPro" id="IPR017871">
    <property type="entry name" value="ABC_transporter-like_CS"/>
</dbReference>
<dbReference type="InterPro" id="IPR027417">
    <property type="entry name" value="P-loop_NTPase"/>
</dbReference>
<evidence type="ECO:0000256" key="3">
    <source>
        <dbReference type="ARBA" id="ARBA00022737"/>
    </source>
</evidence>
<dbReference type="PANTHER" id="PTHR43152:SF3">
    <property type="entry name" value="UVRABC SYSTEM PROTEIN A"/>
    <property type="match status" value="1"/>
</dbReference>
<dbReference type="PROSITE" id="PS00211">
    <property type="entry name" value="ABC_TRANSPORTER_1"/>
    <property type="match status" value="1"/>
</dbReference>
<evidence type="ECO:0000256" key="7">
    <source>
        <dbReference type="ARBA" id="ARBA00022840"/>
    </source>
</evidence>
<dbReference type="Proteomes" id="UP000641206">
    <property type="component" value="Unassembled WGS sequence"/>
</dbReference>
<proteinExistence type="inferred from homology"/>
<dbReference type="SUPFAM" id="SSF52540">
    <property type="entry name" value="P-loop containing nucleoside triphosphate hydrolases"/>
    <property type="match status" value="2"/>
</dbReference>
<comment type="subcellular location">
    <subcellularLocation>
        <location evidence="1">Cytoplasm</location>
    </subcellularLocation>
</comment>
<keyword evidence="16" id="KW-1185">Reference proteome</keyword>
<evidence type="ECO:0000313" key="16">
    <source>
        <dbReference type="Proteomes" id="UP000641206"/>
    </source>
</evidence>
<dbReference type="Gene3D" id="3.40.50.300">
    <property type="entry name" value="P-loop containing nucleotide triphosphate hydrolases"/>
    <property type="match status" value="2"/>
</dbReference>
<evidence type="ECO:0000256" key="9">
    <source>
        <dbReference type="ARBA" id="ARBA00023125"/>
    </source>
</evidence>
<evidence type="ECO:0000256" key="11">
    <source>
        <dbReference type="ARBA" id="ARBA00038000"/>
    </source>
</evidence>
<evidence type="ECO:0000256" key="13">
    <source>
        <dbReference type="ARBA" id="ARBA00042156"/>
    </source>
</evidence>
<accession>A0ABQ2NT40</accession>
<keyword evidence="8" id="KW-0267">Excision nuclease</keyword>
<evidence type="ECO:0000256" key="8">
    <source>
        <dbReference type="ARBA" id="ARBA00022881"/>
    </source>
</evidence>
<evidence type="ECO:0000256" key="6">
    <source>
        <dbReference type="ARBA" id="ARBA00022769"/>
    </source>
</evidence>
<evidence type="ECO:0000256" key="10">
    <source>
        <dbReference type="ARBA" id="ARBA00023204"/>
    </source>
</evidence>
<evidence type="ECO:0000256" key="12">
    <source>
        <dbReference type="ARBA" id="ARBA00039316"/>
    </source>
</evidence>
<dbReference type="RefSeq" id="WP_188733779.1">
    <property type="nucleotide sequence ID" value="NZ_BMLW01000003.1"/>
</dbReference>
<dbReference type="PROSITE" id="PS50893">
    <property type="entry name" value="ABC_TRANSPORTER_2"/>
    <property type="match status" value="2"/>
</dbReference>
<keyword evidence="2" id="KW-0963">Cytoplasm</keyword>
<sequence length="759" mass="84944">MSENQFIKLVGLKENNLKNVTLRIPKKKLTVLTGVSGSGKSSIAFDTISKEAQRQLNQTFTTFIQNRLPKYSEPDAELIENLSPAIVIDQKRLGGNARSTLGTITDIYSLLRLLFSRIGIPYIGYSNVFSFNDPQGMCPKCEGLGRQMLPNVCKMFDTTKSLNQGAIRFPLFKVNSFYWKSYVLSGLFDNDKKLENYTKSEWNQLLYGKNIKIKLPSSAGDINSDYEGVLIKFDRLYLKRDLSQHSKKTQDYVKEYTISGHCSACNGTRLNDNTLSSKINSYNIAELSSMEVEDLYHFLQSIEEEKVTPLICGLLTRISHLLNMGLGYLTLDRETSTLSGGESQRIKMVRHLNSNLVDMIYIFDEPSIGLHPRDVTNLNQMLKKLRDKGNTVIVVEHDRDVITIADHIIDVGPRAGENGGEIVYEGDFLGLIHSKTLTGQYMNSRTLIKEFVRQPQGYLEIKNATAHNLKGFNVKFPINTLTVVTGVAGSGKSSLVHQELVPNFEDIVVIDQKAISTSRRSTPATFTGIMDSIRKFFAKENHVSESLFSFNSKGACPNCGGNGFVYTDLAFLEGVQTTCETCQGNRFKDYILQYTLGGKNIKEILDMTVKNALHFFRRDEVVSTLKVLSEVGLDYMKLGQPLNTLSGGECQRIKLASELHQSGNIYVLDEPTTGLHLADIEHLLTILNRLVDNGSTVIVIEHNLDIMKQADWIIDLGPSGGKKGGEIMFSGTPHDLITKNNSITAKYLRNDTRRDNLEN</sequence>
<dbReference type="Gene3D" id="1.10.8.280">
    <property type="entry name" value="ABC transporter ATPase domain-like"/>
    <property type="match status" value="1"/>
</dbReference>
<keyword evidence="9" id="KW-0238">DNA-binding</keyword>
<comment type="similarity">
    <text evidence="11">Belongs to the ABC transporter superfamily. UvrA family.</text>
</comment>
<dbReference type="Pfam" id="PF00005">
    <property type="entry name" value="ABC_tran"/>
    <property type="match status" value="1"/>
</dbReference>
<evidence type="ECO:0000313" key="15">
    <source>
        <dbReference type="EMBL" id="GGP09628.1"/>
    </source>
</evidence>
<dbReference type="CDD" id="cd03270">
    <property type="entry name" value="ABC_UvrA_I"/>
    <property type="match status" value="1"/>
</dbReference>
<comment type="caution">
    <text evidence="15">The sequence shown here is derived from an EMBL/GenBank/DDBJ whole genome shotgun (WGS) entry which is preliminary data.</text>
</comment>